<keyword evidence="7" id="KW-1133">Transmembrane helix</keyword>
<evidence type="ECO:0000256" key="4">
    <source>
        <dbReference type="ARBA" id="ARBA00022679"/>
    </source>
</evidence>
<gene>
    <name evidence="11" type="ORF">PHYSODRAFT_420330</name>
</gene>
<evidence type="ECO:0000313" key="12">
    <source>
        <dbReference type="Proteomes" id="UP000002640"/>
    </source>
</evidence>
<dbReference type="AlphaFoldDB" id="G5A418"/>
<dbReference type="GO" id="GO:0016758">
    <property type="term" value="F:hexosyltransferase activity"/>
    <property type="evidence" value="ECO:0007669"/>
    <property type="project" value="InterPro"/>
</dbReference>
<evidence type="ECO:0000256" key="8">
    <source>
        <dbReference type="ARBA" id="ARBA00023034"/>
    </source>
</evidence>
<keyword evidence="8 10" id="KW-0333">Golgi apparatus</keyword>
<evidence type="ECO:0000256" key="2">
    <source>
        <dbReference type="ARBA" id="ARBA00008661"/>
    </source>
</evidence>
<keyword evidence="9" id="KW-0472">Membrane</keyword>
<proteinExistence type="inferred from homology"/>
<evidence type="ECO:0000313" key="11">
    <source>
        <dbReference type="EMBL" id="EGZ10278.1"/>
    </source>
</evidence>
<dbReference type="GeneID" id="20652108"/>
<keyword evidence="5" id="KW-0812">Transmembrane</keyword>
<name>G5A418_PHYSP</name>
<dbReference type="RefSeq" id="XP_009535139.1">
    <property type="nucleotide sequence ID" value="XM_009536844.1"/>
</dbReference>
<dbReference type="KEGG" id="psoj:PHYSODRAFT_420330"/>
<protein>
    <recommendedName>
        <fullName evidence="10">Hexosyltransferase</fullName>
        <ecNumber evidence="10">2.4.1.-</ecNumber>
    </recommendedName>
</protein>
<comment type="subcellular location">
    <subcellularLocation>
        <location evidence="1 10">Golgi apparatus membrane</location>
        <topology evidence="1 10">Single-pass type II membrane protein</topology>
    </subcellularLocation>
</comment>
<dbReference type="PANTHER" id="PTHR11214:SF3">
    <property type="entry name" value="BETA-1,3-GALACTOSYLTRANSFERASE 6"/>
    <property type="match status" value="1"/>
</dbReference>
<evidence type="ECO:0000256" key="7">
    <source>
        <dbReference type="ARBA" id="ARBA00022989"/>
    </source>
</evidence>
<keyword evidence="4" id="KW-0808">Transferase</keyword>
<dbReference type="Pfam" id="PF01762">
    <property type="entry name" value="Galactosyl_T"/>
    <property type="match status" value="1"/>
</dbReference>
<keyword evidence="6" id="KW-0735">Signal-anchor</keyword>
<dbReference type="InParanoid" id="G5A418"/>
<dbReference type="Proteomes" id="UP000002640">
    <property type="component" value="Unassembled WGS sequence"/>
</dbReference>
<organism evidence="11 12">
    <name type="scientific">Phytophthora sojae (strain P6497)</name>
    <name type="common">Soybean stem and root rot agent</name>
    <name type="synonym">Phytophthora megasperma f. sp. glycines</name>
    <dbReference type="NCBI Taxonomy" id="1094619"/>
    <lineage>
        <taxon>Eukaryota</taxon>
        <taxon>Sar</taxon>
        <taxon>Stramenopiles</taxon>
        <taxon>Oomycota</taxon>
        <taxon>Peronosporomycetes</taxon>
        <taxon>Peronosporales</taxon>
        <taxon>Peronosporaceae</taxon>
        <taxon>Phytophthora</taxon>
    </lineage>
</organism>
<dbReference type="SMR" id="G5A418"/>
<feature type="non-terminal residue" evidence="11">
    <location>
        <position position="1"/>
    </location>
</feature>
<dbReference type="EC" id="2.4.1.-" evidence="10"/>
<evidence type="ECO:0000256" key="6">
    <source>
        <dbReference type="ARBA" id="ARBA00022968"/>
    </source>
</evidence>
<sequence length="345" mass="39904">TFTVVSNDQFDARTADYVRSRQGKYRAGFDLSLTEWASEQQRRRPQEILQRLEEDRVGLQSGAATDDEEELVLLIGVKTAVNTNFALRQAVRETWARKDALHRGLKVFFVGCRPISFVADASIPETPERRRLREAVELEKLVYGDLLTDELDCNDSYLELSDKVKEFLHVAATQFSRAQFVMLADDDVYIRADKLLEYLKSIGPQTRYFSGQVPSVQHVRKDRPNRDTSLRYSLPKELYPLSELPPMAMGAYFFLSMDCAKFVSKNRRRLRGLNGIDDITVPLWMLVIQVHVQHLPWLGYLRAEPCSDNFVAFGDLSPLALREVHNNLQEQRRFCHGFDRKLWLK</sequence>
<evidence type="ECO:0000256" key="5">
    <source>
        <dbReference type="ARBA" id="ARBA00022692"/>
    </source>
</evidence>
<keyword evidence="3 10" id="KW-0328">Glycosyltransferase</keyword>
<dbReference type="Gene3D" id="3.90.550.50">
    <property type="match status" value="1"/>
</dbReference>
<dbReference type="GO" id="GO:0000139">
    <property type="term" value="C:Golgi membrane"/>
    <property type="evidence" value="ECO:0007669"/>
    <property type="project" value="UniProtKB-SubCell"/>
</dbReference>
<accession>G5A418</accession>
<evidence type="ECO:0000256" key="10">
    <source>
        <dbReference type="RuleBase" id="RU363063"/>
    </source>
</evidence>
<evidence type="ECO:0000256" key="3">
    <source>
        <dbReference type="ARBA" id="ARBA00022676"/>
    </source>
</evidence>
<keyword evidence="12" id="KW-1185">Reference proteome</keyword>
<dbReference type="EMBL" id="JH159159">
    <property type="protein sequence ID" value="EGZ10278.1"/>
    <property type="molecule type" value="Genomic_DNA"/>
</dbReference>
<reference evidence="11 12" key="1">
    <citation type="journal article" date="2006" name="Science">
        <title>Phytophthora genome sequences uncover evolutionary origins and mechanisms of pathogenesis.</title>
        <authorList>
            <person name="Tyler B.M."/>
            <person name="Tripathy S."/>
            <person name="Zhang X."/>
            <person name="Dehal P."/>
            <person name="Jiang R.H."/>
            <person name="Aerts A."/>
            <person name="Arredondo F.D."/>
            <person name="Baxter L."/>
            <person name="Bensasson D."/>
            <person name="Beynon J.L."/>
            <person name="Chapman J."/>
            <person name="Damasceno C.M."/>
            <person name="Dorrance A.E."/>
            <person name="Dou D."/>
            <person name="Dickerman A.W."/>
            <person name="Dubchak I.L."/>
            <person name="Garbelotto M."/>
            <person name="Gijzen M."/>
            <person name="Gordon S.G."/>
            <person name="Govers F."/>
            <person name="Grunwald N.J."/>
            <person name="Huang W."/>
            <person name="Ivors K.L."/>
            <person name="Jones R.W."/>
            <person name="Kamoun S."/>
            <person name="Krampis K."/>
            <person name="Lamour K.H."/>
            <person name="Lee M.K."/>
            <person name="McDonald W.H."/>
            <person name="Medina M."/>
            <person name="Meijer H.J."/>
            <person name="Nordberg E.K."/>
            <person name="Maclean D.J."/>
            <person name="Ospina-Giraldo M.D."/>
            <person name="Morris P.F."/>
            <person name="Phuntumart V."/>
            <person name="Putnam N.H."/>
            <person name="Rash S."/>
            <person name="Rose J.K."/>
            <person name="Sakihama Y."/>
            <person name="Salamov A.A."/>
            <person name="Savidor A."/>
            <person name="Scheuring C.F."/>
            <person name="Smith B.M."/>
            <person name="Sobral B.W."/>
            <person name="Terry A."/>
            <person name="Torto-Alalibo T.A."/>
            <person name="Win J."/>
            <person name="Xu Z."/>
            <person name="Zhang H."/>
            <person name="Grigoriev I.V."/>
            <person name="Rokhsar D.S."/>
            <person name="Boore J.L."/>
        </authorList>
    </citation>
    <scope>NUCLEOTIDE SEQUENCE [LARGE SCALE GENOMIC DNA]</scope>
    <source>
        <strain evidence="11 12">P6497</strain>
    </source>
</reference>
<dbReference type="InterPro" id="IPR002659">
    <property type="entry name" value="Glyco_trans_31"/>
</dbReference>
<feature type="non-terminal residue" evidence="11">
    <location>
        <position position="345"/>
    </location>
</feature>
<dbReference type="PANTHER" id="PTHR11214">
    <property type="entry name" value="BETA-1,3-N-ACETYLGLUCOSAMINYLTRANSFERASE"/>
    <property type="match status" value="1"/>
</dbReference>
<evidence type="ECO:0000256" key="1">
    <source>
        <dbReference type="ARBA" id="ARBA00004323"/>
    </source>
</evidence>
<comment type="similarity">
    <text evidence="2 10">Belongs to the glycosyltransferase 31 family.</text>
</comment>
<evidence type="ECO:0000256" key="9">
    <source>
        <dbReference type="ARBA" id="ARBA00023136"/>
    </source>
</evidence>